<sequence>MQDRYPLPDWVVDSPCKHGLTLTVADAIGNEVEHWPSFTGTTALGDHARRITRAVLDTLNPGLAWLTWLTGVTDGISYPGDELVSYISQLALTRPDETPDPEHYRELLHYFSWYLFQQTKRFERARGREGLPLGYRGSRTVVPSASL</sequence>
<accession>A0ABV7Q4K4</accession>
<dbReference type="RefSeq" id="WP_387980523.1">
    <property type="nucleotide sequence ID" value="NZ_JBHRWO010000021.1"/>
</dbReference>
<dbReference type="Proteomes" id="UP001595712">
    <property type="component" value="Unassembled WGS sequence"/>
</dbReference>
<organism evidence="1 2">
    <name type="scientific">Glycomyces rhizosphaerae</name>
    <dbReference type="NCBI Taxonomy" id="2054422"/>
    <lineage>
        <taxon>Bacteria</taxon>
        <taxon>Bacillati</taxon>
        <taxon>Actinomycetota</taxon>
        <taxon>Actinomycetes</taxon>
        <taxon>Glycomycetales</taxon>
        <taxon>Glycomycetaceae</taxon>
        <taxon>Glycomyces</taxon>
    </lineage>
</organism>
<keyword evidence="2" id="KW-1185">Reference proteome</keyword>
<name>A0ABV7Q4K4_9ACTN</name>
<gene>
    <name evidence="1" type="ORF">ACFO8M_24895</name>
</gene>
<comment type="caution">
    <text evidence="1">The sequence shown here is derived from an EMBL/GenBank/DDBJ whole genome shotgun (WGS) entry which is preliminary data.</text>
</comment>
<evidence type="ECO:0000313" key="2">
    <source>
        <dbReference type="Proteomes" id="UP001595712"/>
    </source>
</evidence>
<dbReference type="EMBL" id="JBHRWO010000021">
    <property type="protein sequence ID" value="MFC3495732.1"/>
    <property type="molecule type" value="Genomic_DNA"/>
</dbReference>
<evidence type="ECO:0000313" key="1">
    <source>
        <dbReference type="EMBL" id="MFC3495732.1"/>
    </source>
</evidence>
<protein>
    <submittedName>
        <fullName evidence="1">Uncharacterized protein</fullName>
    </submittedName>
</protein>
<proteinExistence type="predicted"/>
<reference evidence="2" key="1">
    <citation type="journal article" date="2019" name="Int. J. Syst. Evol. Microbiol.">
        <title>The Global Catalogue of Microorganisms (GCM) 10K type strain sequencing project: providing services to taxonomists for standard genome sequencing and annotation.</title>
        <authorList>
            <consortium name="The Broad Institute Genomics Platform"/>
            <consortium name="The Broad Institute Genome Sequencing Center for Infectious Disease"/>
            <person name="Wu L."/>
            <person name="Ma J."/>
        </authorList>
    </citation>
    <scope>NUCLEOTIDE SEQUENCE [LARGE SCALE GENOMIC DNA]</scope>
    <source>
        <strain evidence="2">CGMCC 4.7396</strain>
    </source>
</reference>